<evidence type="ECO:0000256" key="1">
    <source>
        <dbReference type="SAM" id="Phobius"/>
    </source>
</evidence>
<keyword evidence="1" id="KW-0812">Transmembrane</keyword>
<dbReference type="EMBL" id="UINC01023643">
    <property type="protein sequence ID" value="SVA95713.1"/>
    <property type="molecule type" value="Genomic_DNA"/>
</dbReference>
<reference evidence="2" key="1">
    <citation type="submission" date="2018-05" db="EMBL/GenBank/DDBJ databases">
        <authorList>
            <person name="Lanie J.A."/>
            <person name="Ng W.-L."/>
            <person name="Kazmierczak K.M."/>
            <person name="Andrzejewski T.M."/>
            <person name="Davidsen T.M."/>
            <person name="Wayne K.J."/>
            <person name="Tettelin H."/>
            <person name="Glass J.I."/>
            <person name="Rusch D."/>
            <person name="Podicherti R."/>
            <person name="Tsui H.-C.T."/>
            <person name="Winkler M.E."/>
        </authorList>
    </citation>
    <scope>NUCLEOTIDE SEQUENCE</scope>
</reference>
<keyword evidence="1" id="KW-0472">Membrane</keyword>
<proteinExistence type="predicted"/>
<feature type="transmembrane region" description="Helical" evidence="1">
    <location>
        <begin position="63"/>
        <end position="81"/>
    </location>
</feature>
<gene>
    <name evidence="2" type="ORF">METZ01_LOCUS148567</name>
</gene>
<evidence type="ECO:0000313" key="2">
    <source>
        <dbReference type="EMBL" id="SVA95713.1"/>
    </source>
</evidence>
<name>A0A382A443_9ZZZZ</name>
<sequence>VRQMWEVLEQISGLDFDQKLGFAAAILVFVLVLEIYVVMRVLERYSDKHQAPWSESLFKPLRNRFYLLTVIVILNITRWWLNSDDMFQSINGETGPSVQSYFYAAYILVATSIVSVSIKHVLPSTLESIDSEMTVVLSGGHHLAVLVSRLIVWIAGVNLALQEI</sequence>
<organism evidence="2">
    <name type="scientific">marine metagenome</name>
    <dbReference type="NCBI Taxonomy" id="408172"/>
    <lineage>
        <taxon>unclassified sequences</taxon>
        <taxon>metagenomes</taxon>
        <taxon>ecological metagenomes</taxon>
    </lineage>
</organism>
<feature type="non-terminal residue" evidence="2">
    <location>
        <position position="164"/>
    </location>
</feature>
<feature type="transmembrane region" description="Helical" evidence="1">
    <location>
        <begin position="143"/>
        <end position="161"/>
    </location>
</feature>
<keyword evidence="1" id="KW-1133">Transmembrane helix</keyword>
<feature type="transmembrane region" description="Helical" evidence="1">
    <location>
        <begin position="20"/>
        <end position="42"/>
    </location>
</feature>
<dbReference type="AlphaFoldDB" id="A0A382A443"/>
<protein>
    <submittedName>
        <fullName evidence="2">Uncharacterized protein</fullName>
    </submittedName>
</protein>
<feature type="transmembrane region" description="Helical" evidence="1">
    <location>
        <begin position="101"/>
        <end position="122"/>
    </location>
</feature>
<feature type="non-terminal residue" evidence="2">
    <location>
        <position position="1"/>
    </location>
</feature>
<accession>A0A382A443</accession>